<organism evidence="1 2">
    <name type="scientific">Trichothecium roseum</name>
    <dbReference type="NCBI Taxonomy" id="47278"/>
    <lineage>
        <taxon>Eukaryota</taxon>
        <taxon>Fungi</taxon>
        <taxon>Dikarya</taxon>
        <taxon>Ascomycota</taxon>
        <taxon>Pezizomycotina</taxon>
        <taxon>Sordariomycetes</taxon>
        <taxon>Hypocreomycetidae</taxon>
        <taxon>Hypocreales</taxon>
        <taxon>Hypocreales incertae sedis</taxon>
        <taxon>Trichothecium</taxon>
    </lineage>
</organism>
<reference evidence="1" key="1">
    <citation type="submission" date="2022-10" db="EMBL/GenBank/DDBJ databases">
        <title>Complete Genome of Trichothecium roseum strain YXFP-22015, a Plant Pathogen Isolated from Citrus.</title>
        <authorList>
            <person name="Wang Y."/>
            <person name="Zhu L."/>
        </authorList>
    </citation>
    <scope>NUCLEOTIDE SEQUENCE</scope>
    <source>
        <strain evidence="1">YXFP-22015</strain>
    </source>
</reference>
<name>A0ACC0VE18_9HYPO</name>
<protein>
    <submittedName>
        <fullName evidence="1">Uncharacterized protein</fullName>
    </submittedName>
</protein>
<dbReference type="EMBL" id="CM047940">
    <property type="protein sequence ID" value="KAI9904454.1"/>
    <property type="molecule type" value="Genomic_DNA"/>
</dbReference>
<proteinExistence type="predicted"/>
<dbReference type="Proteomes" id="UP001163324">
    <property type="component" value="Chromosome 1"/>
</dbReference>
<comment type="caution">
    <text evidence="1">The sequence shown here is derived from an EMBL/GenBank/DDBJ whole genome shotgun (WGS) entry which is preliminary data.</text>
</comment>
<sequence length="537" mass="58786">MGLSANPDLDWSSPAPGTYTRPLDTLETFYKILADSGKPLNREHWAITVSLRLKFPDSIEDPAPYLRRTWLAVRRLHPHIGAKPSPTGEASITIPSLDGDDGDEWLAESFFVHAGEEVRDADEAFSTLRPAETATAHWLPASGELVLRSSHWRMEGIGMLMLCHSFMSTLTSVLRFGVNASPRLYKSAVGRGSLSPSLDALAGSHLAEEDTPEHLTKAADGLCAEFLKGVPSIGLPTTEGSETAVPGATVRTYVDLDVPTSQAVKAACTRRGISVASAVHTAVIRATATYPQHPLARSYASFFGTDLRKHLPRPYNTGEYAGGMYCSGLPLHVPDVLDSEGSGSFDAVSRHVSSVYKTDLGRFTTDEAGRAVSMLKVVAPFVRRTTRLFSTPPPPGLPPTQNPDLSNLGMLEKHLQRQYYFGWGLRDRVEVSDFWCGVDVLARSCYMHAWTFRDRVRLQSCFNESFYSRAFMDEVLARVEFELLEGLGLGLPGPSRRGVEAGIVGGREEGEEEEFEVVNEKMHGVMIPSVTVVCVDD</sequence>
<gene>
    <name evidence="1" type="ORF">N3K66_000983</name>
</gene>
<keyword evidence="2" id="KW-1185">Reference proteome</keyword>
<evidence type="ECO:0000313" key="1">
    <source>
        <dbReference type="EMBL" id="KAI9904454.1"/>
    </source>
</evidence>
<accession>A0ACC0VE18</accession>
<evidence type="ECO:0000313" key="2">
    <source>
        <dbReference type="Proteomes" id="UP001163324"/>
    </source>
</evidence>